<dbReference type="PROSITE" id="PS00676">
    <property type="entry name" value="SIGMA54_INTERACT_2"/>
    <property type="match status" value="1"/>
</dbReference>
<dbReference type="InterPro" id="IPR003593">
    <property type="entry name" value="AAA+_ATPase"/>
</dbReference>
<dbReference type="PANTHER" id="PTHR32071">
    <property type="entry name" value="TRANSCRIPTIONAL REGULATORY PROTEIN"/>
    <property type="match status" value="1"/>
</dbReference>
<keyword evidence="2" id="KW-0067">ATP-binding</keyword>
<dbReference type="InterPro" id="IPR027417">
    <property type="entry name" value="P-loop_NTPase"/>
</dbReference>
<dbReference type="InterPro" id="IPR058031">
    <property type="entry name" value="AAA_lid_NorR"/>
</dbReference>
<evidence type="ECO:0000256" key="5">
    <source>
        <dbReference type="ARBA" id="ARBA00023163"/>
    </source>
</evidence>
<dbReference type="Pfam" id="PF00158">
    <property type="entry name" value="Sigma54_activat"/>
    <property type="match status" value="1"/>
</dbReference>
<dbReference type="PROSITE" id="PS00688">
    <property type="entry name" value="SIGMA54_INTERACT_3"/>
    <property type="match status" value="1"/>
</dbReference>
<dbReference type="Pfam" id="PF25601">
    <property type="entry name" value="AAA_lid_14"/>
    <property type="match status" value="1"/>
</dbReference>
<evidence type="ECO:0000313" key="9">
    <source>
        <dbReference type="Proteomes" id="UP000269265"/>
    </source>
</evidence>
<dbReference type="GO" id="GO:0006355">
    <property type="term" value="P:regulation of DNA-templated transcription"/>
    <property type="evidence" value="ECO:0007669"/>
    <property type="project" value="InterPro"/>
</dbReference>
<dbReference type="PROSITE" id="PS50045">
    <property type="entry name" value="SIGMA54_INTERACT_4"/>
    <property type="match status" value="1"/>
</dbReference>
<evidence type="ECO:0000256" key="4">
    <source>
        <dbReference type="ARBA" id="ARBA00023125"/>
    </source>
</evidence>
<evidence type="ECO:0000256" key="1">
    <source>
        <dbReference type="ARBA" id="ARBA00022741"/>
    </source>
</evidence>
<protein>
    <submittedName>
        <fullName evidence="8">Sigma-54-dependent Fis family transcriptional regulator</fullName>
    </submittedName>
</protein>
<name>A0A3R8S1I0_9BURK</name>
<dbReference type="EMBL" id="RSED01000014">
    <property type="protein sequence ID" value="RRS03196.1"/>
    <property type="molecule type" value="Genomic_DNA"/>
</dbReference>
<dbReference type="SUPFAM" id="SSF46689">
    <property type="entry name" value="Homeodomain-like"/>
    <property type="match status" value="1"/>
</dbReference>
<evidence type="ECO:0000259" key="7">
    <source>
        <dbReference type="PROSITE" id="PS50045"/>
    </source>
</evidence>
<keyword evidence="9" id="KW-1185">Reference proteome</keyword>
<dbReference type="InterPro" id="IPR025943">
    <property type="entry name" value="Sigma_54_int_dom_ATP-bd_2"/>
</dbReference>
<dbReference type="InterPro" id="IPR025944">
    <property type="entry name" value="Sigma_54_int_dom_CS"/>
</dbReference>
<comment type="caution">
    <text evidence="8">The sequence shown here is derived from an EMBL/GenBank/DDBJ whole genome shotgun (WGS) entry which is preliminary data.</text>
</comment>
<dbReference type="SUPFAM" id="SSF52540">
    <property type="entry name" value="P-loop containing nucleoside triphosphate hydrolases"/>
    <property type="match status" value="1"/>
</dbReference>
<feature type="region of interest" description="Disordered" evidence="6">
    <location>
        <begin position="363"/>
        <end position="384"/>
    </location>
</feature>
<dbReference type="PROSITE" id="PS00675">
    <property type="entry name" value="SIGMA54_INTERACT_1"/>
    <property type="match status" value="1"/>
</dbReference>
<dbReference type="InterPro" id="IPR009057">
    <property type="entry name" value="Homeodomain-like_sf"/>
</dbReference>
<keyword evidence="1" id="KW-0547">Nucleotide-binding</keyword>
<keyword evidence="3" id="KW-0805">Transcription regulation</keyword>
<dbReference type="AlphaFoldDB" id="A0A3R8S1I0"/>
<dbReference type="FunFam" id="3.40.50.300:FF:000006">
    <property type="entry name" value="DNA-binding transcriptional regulator NtrC"/>
    <property type="match status" value="1"/>
</dbReference>
<accession>A0A3R8S1I0</accession>
<dbReference type="SMART" id="SM00382">
    <property type="entry name" value="AAA"/>
    <property type="match status" value="1"/>
</dbReference>
<keyword evidence="5" id="KW-0804">Transcription</keyword>
<reference evidence="8 9" key="1">
    <citation type="submission" date="2018-12" db="EMBL/GenBank/DDBJ databases">
        <title>The whole draft genome of Aquabacterium sp. SJQ9.</title>
        <authorList>
            <person name="Sun L."/>
            <person name="Gao X."/>
            <person name="Chen W."/>
            <person name="Huang K."/>
        </authorList>
    </citation>
    <scope>NUCLEOTIDE SEQUENCE [LARGE SCALE GENOMIC DNA]</scope>
    <source>
        <strain evidence="8 9">SJQ9</strain>
    </source>
</reference>
<dbReference type="Proteomes" id="UP000269265">
    <property type="component" value="Unassembled WGS sequence"/>
</dbReference>
<evidence type="ECO:0000256" key="3">
    <source>
        <dbReference type="ARBA" id="ARBA00023015"/>
    </source>
</evidence>
<evidence type="ECO:0000256" key="2">
    <source>
        <dbReference type="ARBA" id="ARBA00022840"/>
    </source>
</evidence>
<dbReference type="OrthoDB" id="9761705at2"/>
<dbReference type="CDD" id="cd00009">
    <property type="entry name" value="AAA"/>
    <property type="match status" value="1"/>
</dbReference>
<feature type="region of interest" description="Disordered" evidence="6">
    <location>
        <begin position="267"/>
        <end position="289"/>
    </location>
</feature>
<dbReference type="PANTHER" id="PTHR32071:SF21">
    <property type="entry name" value="TRANSCRIPTIONAL REGULATORY PROTEIN FLGR"/>
    <property type="match status" value="1"/>
</dbReference>
<feature type="compositionally biased region" description="Polar residues" evidence="6">
    <location>
        <begin position="274"/>
        <end position="286"/>
    </location>
</feature>
<dbReference type="GO" id="GO:0005524">
    <property type="term" value="F:ATP binding"/>
    <property type="evidence" value="ECO:0007669"/>
    <property type="project" value="UniProtKB-KW"/>
</dbReference>
<feature type="domain" description="Sigma-54 factor interaction" evidence="7">
    <location>
        <begin position="22"/>
        <end position="250"/>
    </location>
</feature>
<sequence>MNKLLTFPDPQAHPLSVRARALVFEDPKSARLLDTVERVAPTEAALLIIGETGTGKELIARHLHEHSTRKGPFVAVNCGAFNETLIESELFGYEAGAFTGAVRARSGWFEAAHGGTLFLDEIGDLPMSQQVKLLRVLQEKQVVRVGSRTPIDIDVRLVAATNVDLTQAVEAGHFRRDLWYRLNVATVDLPPLRDRPGDILPLAAHFISLYSSKLHLPTATLADDARQALLCYPWPGNIRELENVIHYALIVGDDGIIRQRDLKFPVVSSPGAPQPTTHQSSSNLQGSPMPGSAFANHEISLEDVLHRLIDQATPDLFEHVETLLVNTAYEFCERNQVRTARLLGISRNILRSHLMRLDILPKRQPTHGRNDADASTPVDSTFAC</sequence>
<dbReference type="InterPro" id="IPR025662">
    <property type="entry name" value="Sigma_54_int_dom_ATP-bd_1"/>
</dbReference>
<dbReference type="InterPro" id="IPR002078">
    <property type="entry name" value="Sigma_54_int"/>
</dbReference>
<dbReference type="Gene3D" id="1.10.8.60">
    <property type="match status" value="1"/>
</dbReference>
<evidence type="ECO:0000313" key="8">
    <source>
        <dbReference type="EMBL" id="RRS03196.1"/>
    </source>
</evidence>
<dbReference type="RefSeq" id="WP_125244489.1">
    <property type="nucleotide sequence ID" value="NZ_RSED01000014.1"/>
</dbReference>
<gene>
    <name evidence="8" type="ORF">EIP75_17075</name>
</gene>
<organism evidence="8 9">
    <name type="scientific">Aquabacterium soli</name>
    <dbReference type="NCBI Taxonomy" id="2493092"/>
    <lineage>
        <taxon>Bacteria</taxon>
        <taxon>Pseudomonadati</taxon>
        <taxon>Pseudomonadota</taxon>
        <taxon>Betaproteobacteria</taxon>
        <taxon>Burkholderiales</taxon>
        <taxon>Aquabacterium</taxon>
    </lineage>
</organism>
<proteinExistence type="predicted"/>
<dbReference type="GO" id="GO:0003677">
    <property type="term" value="F:DNA binding"/>
    <property type="evidence" value="ECO:0007669"/>
    <property type="project" value="UniProtKB-KW"/>
</dbReference>
<dbReference type="Gene3D" id="3.40.50.300">
    <property type="entry name" value="P-loop containing nucleotide triphosphate hydrolases"/>
    <property type="match status" value="1"/>
</dbReference>
<evidence type="ECO:0000256" key="6">
    <source>
        <dbReference type="SAM" id="MobiDB-lite"/>
    </source>
</evidence>
<keyword evidence="4" id="KW-0238">DNA-binding</keyword>
<dbReference type="Gene3D" id="1.10.10.60">
    <property type="entry name" value="Homeodomain-like"/>
    <property type="match status" value="1"/>
</dbReference>